<evidence type="ECO:0000256" key="1">
    <source>
        <dbReference type="SAM" id="MobiDB-lite"/>
    </source>
</evidence>
<dbReference type="Proteomes" id="UP000010105">
    <property type="component" value="Chromosome 1"/>
</dbReference>
<feature type="compositionally biased region" description="Basic and acidic residues" evidence="1">
    <location>
        <begin position="7"/>
        <end position="26"/>
    </location>
</feature>
<dbReference type="EMBL" id="CP003863">
    <property type="protein sequence ID" value="AFT85350.1"/>
    <property type="molecule type" value="Genomic_DNA"/>
</dbReference>
<protein>
    <submittedName>
        <fullName evidence="2">Uncharacterized protein</fullName>
    </submittedName>
</protein>
<dbReference type="HOGENOM" id="CLU_1913141_0_0_4"/>
<feature type="region of interest" description="Disordered" evidence="1">
    <location>
        <begin position="1"/>
        <end position="26"/>
    </location>
</feature>
<evidence type="ECO:0000313" key="2">
    <source>
        <dbReference type="EMBL" id="AFT85350.1"/>
    </source>
</evidence>
<name>K0DKL8_9BURK</name>
<sequence length="132" mass="14533">MTASSDAEQRRGVAFEHDGTRSDAPHMLRCGKPAARAATIAIHRGSYCNRSLARAPGRVFLRLYGRCGRQRRITPISKVTRKITTKMKNSTFAISDAPAAMPPKPNTAAMMAMTKKIAAYRSMRPPTDELLD</sequence>
<accession>K0DKL8</accession>
<evidence type="ECO:0000313" key="3">
    <source>
        <dbReference type="Proteomes" id="UP000010105"/>
    </source>
</evidence>
<dbReference type="KEGG" id="bpx:BUPH_01779"/>
<proteinExistence type="predicted"/>
<organism evidence="2 3">
    <name type="scientific">Paraburkholderia phenoliruptrix BR3459a</name>
    <dbReference type="NCBI Taxonomy" id="1229205"/>
    <lineage>
        <taxon>Bacteria</taxon>
        <taxon>Pseudomonadati</taxon>
        <taxon>Pseudomonadota</taxon>
        <taxon>Betaproteobacteria</taxon>
        <taxon>Burkholderiales</taxon>
        <taxon>Burkholderiaceae</taxon>
        <taxon>Paraburkholderia</taxon>
    </lineage>
</organism>
<gene>
    <name evidence="2" type="ORF">BUPH_01779</name>
</gene>
<dbReference type="STRING" id="1229205.BUPH_01779"/>
<reference evidence="2 3" key="1">
    <citation type="journal article" date="2012" name="J. Bacteriol.">
        <title>Complete Genome Sequence of Burkholderia phenoliruptrix BR3459a (CLA1), a Heat-Tolerant, Nitrogen-Fixing Symbiont of Mimosa flocculosa.</title>
        <authorList>
            <person name="de Oliveira Cunha C."/>
            <person name="Goda Zuleta L.F."/>
            <person name="Paula de Almeida L.G."/>
            <person name="Prioli Ciapina L."/>
            <person name="Lustrino Borges W."/>
            <person name="Pitard R.M."/>
            <person name="Baldani J.I."/>
            <person name="Straliotto R."/>
            <person name="de Faria S.M."/>
            <person name="Hungria M."/>
            <person name="Sousa Cavada B."/>
            <person name="Mercante F.M."/>
            <person name="Ribeiro de Vasconcelos A.T."/>
        </authorList>
    </citation>
    <scope>NUCLEOTIDE SEQUENCE [LARGE SCALE GENOMIC DNA]</scope>
    <source>
        <strain evidence="2 3">BR3459a</strain>
    </source>
</reference>
<dbReference type="AlphaFoldDB" id="K0DKL8"/>